<organism evidence="2 3">
    <name type="scientific">Oceanobacillus kapialis</name>
    <dbReference type="NCBI Taxonomy" id="481353"/>
    <lineage>
        <taxon>Bacteria</taxon>
        <taxon>Bacillati</taxon>
        <taxon>Bacillota</taxon>
        <taxon>Bacilli</taxon>
        <taxon>Bacillales</taxon>
        <taxon>Bacillaceae</taxon>
        <taxon>Oceanobacillus</taxon>
    </lineage>
</organism>
<gene>
    <name evidence="2" type="ORF">ACFSUN_11650</name>
</gene>
<dbReference type="EMBL" id="JBHUMX010000036">
    <property type="protein sequence ID" value="MFD2629434.1"/>
    <property type="molecule type" value="Genomic_DNA"/>
</dbReference>
<keyword evidence="3" id="KW-1185">Reference proteome</keyword>
<name>A0ABW5Q1P1_9BACI</name>
<accession>A0ABW5Q1P1</accession>
<protein>
    <submittedName>
        <fullName evidence="2">Uncharacterized protein</fullName>
    </submittedName>
</protein>
<comment type="caution">
    <text evidence="2">The sequence shown here is derived from an EMBL/GenBank/DDBJ whole genome shotgun (WGS) entry which is preliminary data.</text>
</comment>
<sequence>MKRLGLALLMFMILFQAGTVFAEKHGSGIAWWDATQQVERYMQSMLIVKDAIYETVDVAWDEKAKQVDEHAQITSENSRKEILAQKESYVTELDETVDALIISAIFQTYQNEKEVELDAEVETESKAILKSLLSESEK</sequence>
<evidence type="ECO:0000256" key="1">
    <source>
        <dbReference type="SAM" id="SignalP"/>
    </source>
</evidence>
<proteinExistence type="predicted"/>
<evidence type="ECO:0000313" key="3">
    <source>
        <dbReference type="Proteomes" id="UP001597451"/>
    </source>
</evidence>
<evidence type="ECO:0000313" key="2">
    <source>
        <dbReference type="EMBL" id="MFD2629434.1"/>
    </source>
</evidence>
<dbReference type="Proteomes" id="UP001597451">
    <property type="component" value="Unassembled WGS sequence"/>
</dbReference>
<dbReference type="RefSeq" id="WP_379562227.1">
    <property type="nucleotide sequence ID" value="NZ_JBHUMX010000036.1"/>
</dbReference>
<reference evidence="3" key="1">
    <citation type="journal article" date="2019" name="Int. J. Syst. Evol. Microbiol.">
        <title>The Global Catalogue of Microorganisms (GCM) 10K type strain sequencing project: providing services to taxonomists for standard genome sequencing and annotation.</title>
        <authorList>
            <consortium name="The Broad Institute Genomics Platform"/>
            <consortium name="The Broad Institute Genome Sequencing Center for Infectious Disease"/>
            <person name="Wu L."/>
            <person name="Ma J."/>
        </authorList>
    </citation>
    <scope>NUCLEOTIDE SEQUENCE [LARGE SCALE GENOMIC DNA]</scope>
    <source>
        <strain evidence="3">TISTR 1858</strain>
    </source>
</reference>
<feature type="chain" id="PRO_5045655261" evidence="1">
    <location>
        <begin position="23"/>
        <end position="138"/>
    </location>
</feature>
<keyword evidence="1" id="KW-0732">Signal</keyword>
<feature type="signal peptide" evidence="1">
    <location>
        <begin position="1"/>
        <end position="22"/>
    </location>
</feature>